<evidence type="ECO:0000313" key="2">
    <source>
        <dbReference type="Proteomes" id="UP000812961"/>
    </source>
</evidence>
<dbReference type="Proteomes" id="UP000812961">
    <property type="component" value="Unassembled WGS sequence"/>
</dbReference>
<organism evidence="1 2">
    <name type="scientific">Chitinophaga rhizophila</name>
    <dbReference type="NCBI Taxonomy" id="2866212"/>
    <lineage>
        <taxon>Bacteria</taxon>
        <taxon>Pseudomonadati</taxon>
        <taxon>Bacteroidota</taxon>
        <taxon>Chitinophagia</taxon>
        <taxon>Chitinophagales</taxon>
        <taxon>Chitinophagaceae</taxon>
        <taxon>Chitinophaga</taxon>
    </lineage>
</organism>
<reference evidence="1 2" key="1">
    <citation type="submission" date="2021-08" db="EMBL/GenBank/DDBJ databases">
        <title>The genome sequence of Chitinophaga sp. B61.</title>
        <authorList>
            <person name="Zhang X."/>
        </authorList>
    </citation>
    <scope>NUCLEOTIDE SEQUENCE [LARGE SCALE GENOMIC DNA]</scope>
    <source>
        <strain evidence="1 2">B61</strain>
    </source>
</reference>
<protein>
    <recommendedName>
        <fullName evidence="3">Four helix bundle protein</fullName>
    </recommendedName>
</protein>
<keyword evidence="2" id="KW-1185">Reference proteome</keyword>
<evidence type="ECO:0000313" key="1">
    <source>
        <dbReference type="EMBL" id="MBW8688230.1"/>
    </source>
</evidence>
<proteinExistence type="predicted"/>
<gene>
    <name evidence="1" type="ORF">K1Y79_28100</name>
</gene>
<accession>A0ABS7GLS9</accession>
<dbReference type="RefSeq" id="WP_220253548.1">
    <property type="nucleotide sequence ID" value="NZ_JAICCF010000006.1"/>
</dbReference>
<dbReference type="EMBL" id="JAICCF010000006">
    <property type="protein sequence ID" value="MBW8688230.1"/>
    <property type="molecule type" value="Genomic_DNA"/>
</dbReference>
<comment type="caution">
    <text evidence="1">The sequence shown here is derived from an EMBL/GenBank/DDBJ whole genome shotgun (WGS) entry which is preliminary data.</text>
</comment>
<name>A0ABS7GLS9_9BACT</name>
<sequence>MYELLQIRTQLEALQYQDKSSLFELRMALMTAGTLLTARHLENQRGEKDMLTSKLLLMAFRNIRHYYHILETTREAHRESFRNIQELALQDLAALYRKLRKTTIVDMPQQQAVLSVAR</sequence>
<evidence type="ECO:0008006" key="3">
    <source>
        <dbReference type="Google" id="ProtNLM"/>
    </source>
</evidence>